<keyword evidence="7" id="KW-1185">Reference proteome</keyword>
<reference evidence="6 7" key="1">
    <citation type="journal article" date="2019" name="Nat. Med.">
        <title>A library of human gut bacterial isolates paired with longitudinal multiomics data enables mechanistic microbiome research.</title>
        <authorList>
            <person name="Poyet M."/>
            <person name="Groussin M."/>
            <person name="Gibbons S.M."/>
            <person name="Avila-Pacheco J."/>
            <person name="Jiang X."/>
            <person name="Kearney S.M."/>
            <person name="Perrotta A.R."/>
            <person name="Berdy B."/>
            <person name="Zhao S."/>
            <person name="Lieberman T.D."/>
            <person name="Swanson P.K."/>
            <person name="Smith M."/>
            <person name="Roesemann S."/>
            <person name="Alexander J.E."/>
            <person name="Rich S.A."/>
            <person name="Livny J."/>
            <person name="Vlamakis H."/>
            <person name="Clish C."/>
            <person name="Bullock K."/>
            <person name="Deik A."/>
            <person name="Scott J."/>
            <person name="Pierce K.A."/>
            <person name="Xavier R.J."/>
            <person name="Alm E.J."/>
        </authorList>
    </citation>
    <scope>NUCLEOTIDE SEQUENCE [LARGE SCALE GENOMIC DNA]</scope>
    <source>
        <strain evidence="5 7">BIOML-A2</strain>
        <strain evidence="4 6">BIOML-A6</strain>
    </source>
</reference>
<dbReference type="AlphaFoldDB" id="A0A7J4YNR0"/>
<dbReference type="InterPro" id="IPR013783">
    <property type="entry name" value="Ig-like_fold"/>
</dbReference>
<feature type="domain" description="Heparinase II N-terminal" evidence="3">
    <location>
        <begin position="41"/>
        <end position="479"/>
    </location>
</feature>
<dbReference type="GO" id="GO:0030313">
    <property type="term" value="C:cell envelope"/>
    <property type="evidence" value="ECO:0007669"/>
    <property type="project" value="UniProtKB-SubCell"/>
</dbReference>
<dbReference type="Gene3D" id="1.50.10.100">
    <property type="entry name" value="Chondroitin AC/alginate lyase"/>
    <property type="match status" value="1"/>
</dbReference>
<dbReference type="InterPro" id="IPR032518">
    <property type="entry name" value="HepII_N"/>
</dbReference>
<protein>
    <submittedName>
        <fullName evidence="4">DUF4962 domain-containing protein</fullName>
    </submittedName>
</protein>
<dbReference type="EMBL" id="VWAG01000009">
    <property type="protein sequence ID" value="KAA5258571.1"/>
    <property type="molecule type" value="Genomic_DNA"/>
</dbReference>
<evidence type="ECO:0000259" key="2">
    <source>
        <dbReference type="Pfam" id="PF07940"/>
    </source>
</evidence>
<evidence type="ECO:0000256" key="1">
    <source>
        <dbReference type="ARBA" id="ARBA00004196"/>
    </source>
</evidence>
<dbReference type="GeneID" id="92987299"/>
<accession>A0A7J4YNR0</accession>
<sequence>MDTKIFSKIMFALLFFMATGCSDDQEIFFEDYAREEAPEVVHPDQRDKPYPREEHELYINPAPLLVPRAARKENEFLEFELSQDTSFPEQGTYRSGKLNWNVFNIHEEMAAGQWYWRFRTVDQDGRTAGWSKVYSFTVTGKEPVFVTPDFSVLRQNIPVGYPRIHCHLAADIETAKAKIQEHVEYDDMISRAEQAYKEQGIDAAKGLYLQSATLSEYIFDYLYTAYLLTGETKYYDKMLDYVRRMLGETLADDTWRNNDFAAAEIVTILSTVYDACQNDLTADEMTKMETEIMKIATYYYNHFRGRMENWFFDEHTWQVTLRGMVQGTFVLCQKNPEAMTILQYFYELWTSRAPSNGFNRDGSWFNGAGYFQTNQYTLYYMTMLLSHLTGADFLQHPWFQNAGRALVYSWLPDSQNTSFGDFNREDRPARSRIGFADFLARELNDPNAIWYVQECQRSSIASESMHNLYRNYDLRLYRISQGDAPYNVGGHEDPGLENFVWYKDSGEGVAFSDMNERSSNMSLAFRSSPYGSGNHTHSDQNSFRLLYKGEYVYMNAGYYQVYNDAHAILQYRNTRGHNTVMVNGVGQPFTTRAYGNIERALNGDNLAYFMGDASQAYCGTTENTYWINSFAEAGLSQTQQYGFGDNPLNNYKRQIFMLRPNKVVIYDDLGATEPATWQWLLHSPVEFHVAGNKVTTENETVGFTSVAQIFSDETPKITTTNKWFPGGEPAKAADKQWHLTAEFGPVAQNKILTIIQVSENGNVENIWRVDDTFTVGDWTIEAELSADKPAAISIANTVTGTVFDNSDRSPVLGGAPYQRMQEKSSVLYDKVRGTAQTQEIGDKPLQVTRALR</sequence>
<dbReference type="Pfam" id="PF07940">
    <property type="entry name" value="Hepar_II_III_C"/>
    <property type="match status" value="1"/>
</dbReference>
<evidence type="ECO:0000313" key="6">
    <source>
        <dbReference type="Proteomes" id="UP000421791"/>
    </source>
</evidence>
<dbReference type="Gene3D" id="2.60.40.10">
    <property type="entry name" value="Immunoglobulins"/>
    <property type="match status" value="1"/>
</dbReference>
<dbReference type="Pfam" id="PF16332">
    <property type="entry name" value="DUF4962"/>
    <property type="match status" value="1"/>
</dbReference>
<dbReference type="InterPro" id="IPR012480">
    <property type="entry name" value="Hepar_II_III_C"/>
</dbReference>
<dbReference type="PROSITE" id="PS51257">
    <property type="entry name" value="PROKAR_LIPOPROTEIN"/>
    <property type="match status" value="1"/>
</dbReference>
<dbReference type="EMBL" id="VWAK01000015">
    <property type="protein sequence ID" value="KAA5230153.1"/>
    <property type="molecule type" value="Genomic_DNA"/>
</dbReference>
<evidence type="ECO:0000313" key="4">
    <source>
        <dbReference type="EMBL" id="KAA5230153.1"/>
    </source>
</evidence>
<name>A0A7J4YNR0_9BACE</name>
<gene>
    <name evidence="5" type="ORF">F2Z09_07690</name>
    <name evidence="4" type="ORF">F2Z22_10805</name>
</gene>
<dbReference type="Proteomes" id="UP000440198">
    <property type="component" value="Unassembled WGS sequence"/>
</dbReference>
<evidence type="ECO:0000259" key="3">
    <source>
        <dbReference type="Pfam" id="PF16332"/>
    </source>
</evidence>
<comment type="caution">
    <text evidence="4">The sequence shown here is derived from an EMBL/GenBank/DDBJ whole genome shotgun (WGS) entry which is preliminary data.</text>
</comment>
<organism evidence="4 6">
    <name type="scientific">Bacteroides finegoldii</name>
    <dbReference type="NCBI Taxonomy" id="338188"/>
    <lineage>
        <taxon>Bacteria</taxon>
        <taxon>Pseudomonadati</taxon>
        <taxon>Bacteroidota</taxon>
        <taxon>Bacteroidia</taxon>
        <taxon>Bacteroidales</taxon>
        <taxon>Bacteroidaceae</taxon>
        <taxon>Bacteroides</taxon>
    </lineage>
</organism>
<feature type="domain" description="Heparinase II/III-like C-terminal" evidence="2">
    <location>
        <begin position="519"/>
        <end position="733"/>
    </location>
</feature>
<comment type="subcellular location">
    <subcellularLocation>
        <location evidence="1">Cell envelope</location>
    </subcellularLocation>
</comment>
<dbReference type="Gene3D" id="2.70.98.70">
    <property type="match status" value="1"/>
</dbReference>
<dbReference type="InterPro" id="IPR008929">
    <property type="entry name" value="Chondroitin_lyas"/>
</dbReference>
<evidence type="ECO:0000313" key="5">
    <source>
        <dbReference type="EMBL" id="KAA5258571.1"/>
    </source>
</evidence>
<dbReference type="RefSeq" id="WP_007756757.1">
    <property type="nucleotide sequence ID" value="NZ_JADOZO010000360.1"/>
</dbReference>
<dbReference type="GO" id="GO:0016829">
    <property type="term" value="F:lyase activity"/>
    <property type="evidence" value="ECO:0007669"/>
    <property type="project" value="InterPro"/>
</dbReference>
<evidence type="ECO:0000313" key="7">
    <source>
        <dbReference type="Proteomes" id="UP000440198"/>
    </source>
</evidence>
<dbReference type="SUPFAM" id="SSF48230">
    <property type="entry name" value="Chondroitin AC/alginate lyase"/>
    <property type="match status" value="1"/>
</dbReference>
<dbReference type="Proteomes" id="UP000421791">
    <property type="component" value="Unassembled WGS sequence"/>
</dbReference>
<proteinExistence type="predicted"/>